<protein>
    <submittedName>
        <fullName evidence="6">IS66 family transposase</fullName>
    </submittedName>
</protein>
<dbReference type="PANTHER" id="PTHR33678">
    <property type="entry name" value="BLL1576 PROTEIN"/>
    <property type="match status" value="1"/>
</dbReference>
<keyword evidence="7" id="KW-1185">Reference proteome</keyword>
<dbReference type="NCBIfam" id="NF033517">
    <property type="entry name" value="transpos_IS66"/>
    <property type="match status" value="1"/>
</dbReference>
<accession>A0ABX0P526</accession>
<proteinExistence type="predicted"/>
<evidence type="ECO:0000259" key="5">
    <source>
        <dbReference type="Pfam" id="PF13817"/>
    </source>
</evidence>
<evidence type="ECO:0000259" key="2">
    <source>
        <dbReference type="Pfam" id="PF03050"/>
    </source>
</evidence>
<organism evidence="6 7">
    <name type="scientific">Massilia mucilaginosa</name>
    <dbReference type="NCBI Taxonomy" id="2609282"/>
    <lineage>
        <taxon>Bacteria</taxon>
        <taxon>Pseudomonadati</taxon>
        <taxon>Pseudomonadota</taxon>
        <taxon>Betaproteobacteria</taxon>
        <taxon>Burkholderiales</taxon>
        <taxon>Oxalobacteraceae</taxon>
        <taxon>Telluria group</taxon>
        <taxon>Massilia</taxon>
    </lineage>
</organism>
<feature type="domain" description="Transposase IS66 C-terminal" evidence="5">
    <location>
        <begin position="482"/>
        <end position="520"/>
    </location>
</feature>
<evidence type="ECO:0000256" key="1">
    <source>
        <dbReference type="SAM" id="MobiDB-lite"/>
    </source>
</evidence>
<dbReference type="InterPro" id="IPR024463">
    <property type="entry name" value="Transposase_TnpC_homeodom"/>
</dbReference>
<feature type="region of interest" description="Disordered" evidence="1">
    <location>
        <begin position="90"/>
        <end position="111"/>
    </location>
</feature>
<evidence type="ECO:0000259" key="3">
    <source>
        <dbReference type="Pfam" id="PF13005"/>
    </source>
</evidence>
<feature type="domain" description="Transposase IS66 central" evidence="2">
    <location>
        <begin position="190"/>
        <end position="475"/>
    </location>
</feature>
<evidence type="ECO:0000259" key="4">
    <source>
        <dbReference type="Pfam" id="PF13007"/>
    </source>
</evidence>
<evidence type="ECO:0000313" key="7">
    <source>
        <dbReference type="Proteomes" id="UP000609726"/>
    </source>
</evidence>
<dbReference type="InterPro" id="IPR039552">
    <property type="entry name" value="IS66_C"/>
</dbReference>
<dbReference type="Pfam" id="PF13007">
    <property type="entry name" value="LZ_Tnp_IS66"/>
    <property type="match status" value="1"/>
</dbReference>
<dbReference type="PANTHER" id="PTHR33678:SF1">
    <property type="entry name" value="BLL1576 PROTEIN"/>
    <property type="match status" value="1"/>
</dbReference>
<dbReference type="InterPro" id="IPR024474">
    <property type="entry name" value="Znf_dom_IS66"/>
</dbReference>
<feature type="domain" description="Transposase IS66 zinc-finger binding" evidence="3">
    <location>
        <begin position="132"/>
        <end position="172"/>
    </location>
</feature>
<dbReference type="Pfam" id="PF03050">
    <property type="entry name" value="DDE_Tnp_IS66"/>
    <property type="match status" value="1"/>
</dbReference>
<evidence type="ECO:0000313" key="6">
    <source>
        <dbReference type="EMBL" id="NHZ93920.1"/>
    </source>
</evidence>
<dbReference type="Pfam" id="PF13817">
    <property type="entry name" value="DDE_Tnp_IS66_C"/>
    <property type="match status" value="1"/>
</dbReference>
<gene>
    <name evidence="6" type="ORF">F2P45_33735</name>
</gene>
<dbReference type="Pfam" id="PF13005">
    <property type="entry name" value="zf-IS66"/>
    <property type="match status" value="1"/>
</dbReference>
<dbReference type="InterPro" id="IPR052344">
    <property type="entry name" value="Transposase-related"/>
</dbReference>
<comment type="caution">
    <text evidence="6">The sequence shown here is derived from an EMBL/GenBank/DDBJ whole genome shotgun (WGS) entry which is preliminary data.</text>
</comment>
<feature type="domain" description="Transposase TnpC homeodomain" evidence="4">
    <location>
        <begin position="48"/>
        <end position="124"/>
    </location>
</feature>
<name>A0ABX0P526_9BURK</name>
<dbReference type="EMBL" id="WHJH01000119">
    <property type="protein sequence ID" value="NHZ93920.1"/>
    <property type="molecule type" value="Genomic_DNA"/>
</dbReference>
<dbReference type="InterPro" id="IPR004291">
    <property type="entry name" value="Transposase_IS66_central"/>
</dbReference>
<reference evidence="6 7" key="1">
    <citation type="submission" date="2019-10" db="EMBL/GenBank/DDBJ databases">
        <title>Taxonomy of Antarctic Massilia spp.: description of Massilia rubra sp. nov., Massilia aquatica sp. nov., Massilia mucilaginosa sp. nov., Massilia frigida sp. nov. isolated from streams, lakes and regoliths.</title>
        <authorList>
            <person name="Holochova P."/>
            <person name="Sedlacek I."/>
            <person name="Kralova S."/>
            <person name="Maslanova I."/>
            <person name="Busse H.-J."/>
            <person name="Stankova E."/>
            <person name="Vrbovska V."/>
            <person name="Kovarovic V."/>
            <person name="Bartak M."/>
            <person name="Svec P."/>
            <person name="Pantucek R."/>
        </authorList>
    </citation>
    <scope>NUCLEOTIDE SEQUENCE [LARGE SCALE GENOMIC DNA]</scope>
    <source>
        <strain evidence="6 7">CCM 8733</strain>
    </source>
</reference>
<sequence>MPPRYSLPELALPAVLPTDAASLTALLHSVIAAHNDVKTQALNHMQHMMEQFMLARHRMFGASSEQSSSQGRLFDEAEVLAAGTDATQDMAPLVPHTKPDGKANTKPARGKRAPLPAELKRVDVVHDVPAAERTCPCGTPMVQIGEDVSEQLDLVPMQVRVLRHIRRRYGCPGSVHAPVTAALPPQPLPKSNASADLLAMLLVVKFIDGLPLARFEYVLARHGVTVSRQTLARWVIGAAGLLQPLLNLMRDALLEGPFLHVDETVVQVLKEPGKAPTSNSYMWVQTGGPPGRPVVVFDYDASRSGQVPVRLLHDYRGYVMTDGYSGYNELMRTDGIEQLVCWAHVRRRFVEAVKVQPKGKRGLADEAVAMIGKLYGVERDHKDATDEARLLARQIHSVPALAALRAWLDNTLPGVTPKSALGTALSYLRDYWPRLTRYTERGDLPIDNNRAENAIRPFVVGRKAWLFSDTVAGANASAVIYSVLETAKANGVEPYTWLRRVLRDLPAAKTVDDVDALLPWNIGAMGDNAHAAAADFLQ</sequence>
<dbReference type="Proteomes" id="UP000609726">
    <property type="component" value="Unassembled WGS sequence"/>
</dbReference>